<reference evidence="2 3" key="1">
    <citation type="journal article" date="2015" name="Genome Biol. Evol.">
        <title>Comparative Genomics of a Bacterivorous Green Alga Reveals Evolutionary Causalities and Consequences of Phago-Mixotrophic Mode of Nutrition.</title>
        <authorList>
            <person name="Burns J.A."/>
            <person name="Paasch A."/>
            <person name="Narechania A."/>
            <person name="Kim E."/>
        </authorList>
    </citation>
    <scope>NUCLEOTIDE SEQUENCE [LARGE SCALE GENOMIC DNA]</scope>
    <source>
        <strain evidence="2 3">PLY_AMNH</strain>
    </source>
</reference>
<evidence type="ECO:0000313" key="3">
    <source>
        <dbReference type="Proteomes" id="UP001190700"/>
    </source>
</evidence>
<gene>
    <name evidence="2" type="ORF">CYMTET_20285</name>
</gene>
<dbReference type="PANTHER" id="PTHR46873">
    <property type="entry name" value="EXPRESSED PROTEIN"/>
    <property type="match status" value="1"/>
</dbReference>
<accession>A0AAE0G4D3</accession>
<dbReference type="Pfam" id="PF14295">
    <property type="entry name" value="PAN_4"/>
    <property type="match status" value="2"/>
</dbReference>
<dbReference type="Proteomes" id="UP001190700">
    <property type="component" value="Unassembled WGS sequence"/>
</dbReference>
<dbReference type="EMBL" id="LGRX02009810">
    <property type="protein sequence ID" value="KAK3271360.1"/>
    <property type="molecule type" value="Genomic_DNA"/>
</dbReference>
<evidence type="ECO:0000259" key="1">
    <source>
        <dbReference type="Pfam" id="PF14295"/>
    </source>
</evidence>
<organism evidence="2 3">
    <name type="scientific">Cymbomonas tetramitiformis</name>
    <dbReference type="NCBI Taxonomy" id="36881"/>
    <lineage>
        <taxon>Eukaryota</taxon>
        <taxon>Viridiplantae</taxon>
        <taxon>Chlorophyta</taxon>
        <taxon>Pyramimonadophyceae</taxon>
        <taxon>Pyramimonadales</taxon>
        <taxon>Pyramimonadaceae</taxon>
        <taxon>Cymbomonas</taxon>
    </lineage>
</organism>
<dbReference type="AlphaFoldDB" id="A0AAE0G4D3"/>
<name>A0AAE0G4D3_9CHLO</name>
<protein>
    <recommendedName>
        <fullName evidence="1">Apple domain-containing protein</fullName>
    </recommendedName>
</protein>
<dbReference type="PANTHER" id="PTHR46873:SF1">
    <property type="entry name" value="EXPRESSED PROTEIN"/>
    <property type="match status" value="1"/>
</dbReference>
<sequence length="142" mass="15785">MVEFLVRTAKNTSELECVSQDHTEYWGDVVFWGAEHLQATPEACCEACAAHARKGNWGPGQKECNTWVWCANPSGCGDRKHKECWLKHQPNPARFRRLSLDKAAAAPNRELFSMAGLHVLSRCNASPQLGNKFLATADVDEA</sequence>
<proteinExistence type="predicted"/>
<feature type="domain" description="Apple" evidence="1">
    <location>
        <begin position="23"/>
        <end position="51"/>
    </location>
</feature>
<dbReference type="InterPro" id="IPR003609">
    <property type="entry name" value="Pan_app"/>
</dbReference>
<evidence type="ECO:0000313" key="2">
    <source>
        <dbReference type="EMBL" id="KAK3271360.1"/>
    </source>
</evidence>
<keyword evidence="3" id="KW-1185">Reference proteome</keyword>
<feature type="domain" description="Apple" evidence="1">
    <location>
        <begin position="62"/>
        <end position="87"/>
    </location>
</feature>
<dbReference type="Gene3D" id="3.50.4.10">
    <property type="entry name" value="Hepatocyte Growth Factor"/>
    <property type="match status" value="1"/>
</dbReference>
<comment type="caution">
    <text evidence="2">The sequence shown here is derived from an EMBL/GenBank/DDBJ whole genome shotgun (WGS) entry which is preliminary data.</text>
</comment>